<sequence length="168" mass="17696">MKSSPRRTLTALISATAVCAVLGTTAAAAQPAAQRLPKAVAAWAAAWNGADPQALGTLFTADSTYTDQGVGVTFHGRQEIAGWKARTDSLIDDVHVTVKATHQDGSHITVEAVYSGHLKGAPKPFAVPMATLLDLGEHHRIASDQDYYSLNSVLTQSGLPADWTPPTH</sequence>
<accession>A0ABP5R033</accession>
<keyword evidence="1" id="KW-0732">Signal</keyword>
<dbReference type="Gene3D" id="3.10.450.50">
    <property type="match status" value="1"/>
</dbReference>
<evidence type="ECO:0000313" key="3">
    <source>
        <dbReference type="EMBL" id="GAA2245369.1"/>
    </source>
</evidence>
<evidence type="ECO:0000259" key="2">
    <source>
        <dbReference type="Pfam" id="PF12680"/>
    </source>
</evidence>
<name>A0ABP5R033_9ACTN</name>
<dbReference type="EMBL" id="BAAATR010000011">
    <property type="protein sequence ID" value="GAA2245369.1"/>
    <property type="molecule type" value="Genomic_DNA"/>
</dbReference>
<dbReference type="SUPFAM" id="SSF54427">
    <property type="entry name" value="NTF2-like"/>
    <property type="match status" value="1"/>
</dbReference>
<evidence type="ECO:0000256" key="1">
    <source>
        <dbReference type="SAM" id="SignalP"/>
    </source>
</evidence>
<dbReference type="InterPro" id="IPR032710">
    <property type="entry name" value="NTF2-like_dom_sf"/>
</dbReference>
<dbReference type="Pfam" id="PF12680">
    <property type="entry name" value="SnoaL_2"/>
    <property type="match status" value="1"/>
</dbReference>
<comment type="caution">
    <text evidence="3">The sequence shown here is derived from an EMBL/GenBank/DDBJ whole genome shotgun (WGS) entry which is preliminary data.</text>
</comment>
<protein>
    <submittedName>
        <fullName evidence="3">Nuclear transport factor 2 family protein</fullName>
    </submittedName>
</protein>
<feature type="domain" description="SnoaL-like" evidence="2">
    <location>
        <begin position="40"/>
        <end position="142"/>
    </location>
</feature>
<dbReference type="InterPro" id="IPR037401">
    <property type="entry name" value="SnoaL-like"/>
</dbReference>
<reference evidence="4" key="1">
    <citation type="journal article" date="2019" name="Int. J. Syst. Evol. Microbiol.">
        <title>The Global Catalogue of Microorganisms (GCM) 10K type strain sequencing project: providing services to taxonomists for standard genome sequencing and annotation.</title>
        <authorList>
            <consortium name="The Broad Institute Genomics Platform"/>
            <consortium name="The Broad Institute Genome Sequencing Center for Infectious Disease"/>
            <person name="Wu L."/>
            <person name="Ma J."/>
        </authorList>
    </citation>
    <scope>NUCLEOTIDE SEQUENCE [LARGE SCALE GENOMIC DNA]</scope>
    <source>
        <strain evidence="4">JCM 7356</strain>
    </source>
</reference>
<dbReference type="Proteomes" id="UP001500305">
    <property type="component" value="Unassembled WGS sequence"/>
</dbReference>
<dbReference type="RefSeq" id="WP_344636765.1">
    <property type="nucleotide sequence ID" value="NZ_BAAATR010000011.1"/>
</dbReference>
<evidence type="ECO:0000313" key="4">
    <source>
        <dbReference type="Proteomes" id="UP001500305"/>
    </source>
</evidence>
<keyword evidence="4" id="KW-1185">Reference proteome</keyword>
<feature type="signal peptide" evidence="1">
    <location>
        <begin position="1"/>
        <end position="29"/>
    </location>
</feature>
<gene>
    <name evidence="3" type="ORF">GCM10010430_29040</name>
</gene>
<proteinExistence type="predicted"/>
<feature type="chain" id="PRO_5045274051" evidence="1">
    <location>
        <begin position="30"/>
        <end position="168"/>
    </location>
</feature>
<organism evidence="3 4">
    <name type="scientific">Kitasatospora cystarginea</name>
    <dbReference type="NCBI Taxonomy" id="58350"/>
    <lineage>
        <taxon>Bacteria</taxon>
        <taxon>Bacillati</taxon>
        <taxon>Actinomycetota</taxon>
        <taxon>Actinomycetes</taxon>
        <taxon>Kitasatosporales</taxon>
        <taxon>Streptomycetaceae</taxon>
        <taxon>Kitasatospora</taxon>
    </lineage>
</organism>